<dbReference type="Proteomes" id="UP000035642">
    <property type="component" value="Unassembled WGS sequence"/>
</dbReference>
<accession>A0A0K0DNX7</accession>
<protein>
    <submittedName>
        <fullName evidence="2">ATP-binding cassette transporter</fullName>
    </submittedName>
</protein>
<reference evidence="1" key="1">
    <citation type="submission" date="2012-09" db="EMBL/GenBank/DDBJ databases">
        <authorList>
            <person name="Martin A.A."/>
        </authorList>
    </citation>
    <scope>NUCLEOTIDE SEQUENCE</scope>
</reference>
<dbReference type="WBParaSite" id="ACAC_0001346601-mRNA-1">
    <property type="protein sequence ID" value="ACAC_0001346601-mRNA-1"/>
    <property type="gene ID" value="ACAC_0001346601"/>
</dbReference>
<keyword evidence="1" id="KW-1185">Reference proteome</keyword>
<reference evidence="2" key="2">
    <citation type="submission" date="2017-02" db="UniProtKB">
        <authorList>
            <consortium name="WormBaseParasite"/>
        </authorList>
    </citation>
    <scope>IDENTIFICATION</scope>
</reference>
<sequence length="138" mass="15039">MNVVDYELNDHVSRITLGGAQCRLREHQEEPPSTSEPRSVNGVVASLIRSIEANRYTVLDTPAHVRLDCSGGQDATTQTSPFSISRSSSFDWINEPAEVGLRDLATPLGTPRINVAKPLSFDCNQGWPVTGRDIGVYG</sequence>
<organism evidence="1 2">
    <name type="scientific">Angiostrongylus cantonensis</name>
    <name type="common">Rat lungworm</name>
    <dbReference type="NCBI Taxonomy" id="6313"/>
    <lineage>
        <taxon>Eukaryota</taxon>
        <taxon>Metazoa</taxon>
        <taxon>Ecdysozoa</taxon>
        <taxon>Nematoda</taxon>
        <taxon>Chromadorea</taxon>
        <taxon>Rhabditida</taxon>
        <taxon>Rhabditina</taxon>
        <taxon>Rhabditomorpha</taxon>
        <taxon>Strongyloidea</taxon>
        <taxon>Metastrongylidae</taxon>
        <taxon>Angiostrongylus</taxon>
    </lineage>
</organism>
<proteinExistence type="predicted"/>
<evidence type="ECO:0000313" key="1">
    <source>
        <dbReference type="Proteomes" id="UP000035642"/>
    </source>
</evidence>
<name>A0A0K0DNX7_ANGCA</name>
<dbReference type="AlphaFoldDB" id="A0A0K0DNX7"/>
<evidence type="ECO:0000313" key="2">
    <source>
        <dbReference type="WBParaSite" id="ACAC_0001346601-mRNA-1"/>
    </source>
</evidence>